<dbReference type="Proteomes" id="UP000198287">
    <property type="component" value="Unassembled WGS sequence"/>
</dbReference>
<dbReference type="EMBL" id="LNIX01000002">
    <property type="protein sequence ID" value="OXA60958.1"/>
    <property type="molecule type" value="Genomic_DNA"/>
</dbReference>
<dbReference type="InterPro" id="IPR016186">
    <property type="entry name" value="C-type_lectin-like/link_sf"/>
</dbReference>
<evidence type="ECO:0000259" key="2">
    <source>
        <dbReference type="PROSITE" id="PS50041"/>
    </source>
</evidence>
<dbReference type="AlphaFoldDB" id="A0A226EUR0"/>
<dbReference type="InterPro" id="IPR016187">
    <property type="entry name" value="CTDL_fold"/>
</dbReference>
<proteinExistence type="predicted"/>
<feature type="compositionally biased region" description="Basic and acidic residues" evidence="1">
    <location>
        <begin position="129"/>
        <end position="144"/>
    </location>
</feature>
<organism evidence="3 4">
    <name type="scientific">Folsomia candida</name>
    <name type="common">Springtail</name>
    <dbReference type="NCBI Taxonomy" id="158441"/>
    <lineage>
        <taxon>Eukaryota</taxon>
        <taxon>Metazoa</taxon>
        <taxon>Ecdysozoa</taxon>
        <taxon>Arthropoda</taxon>
        <taxon>Hexapoda</taxon>
        <taxon>Collembola</taxon>
        <taxon>Entomobryomorpha</taxon>
        <taxon>Isotomoidea</taxon>
        <taxon>Isotomidae</taxon>
        <taxon>Proisotominae</taxon>
        <taxon>Folsomia</taxon>
    </lineage>
</organism>
<gene>
    <name evidence="3" type="ORF">Fcan01_05623</name>
</gene>
<accession>A0A226EUR0</accession>
<dbReference type="PROSITE" id="PS50041">
    <property type="entry name" value="C_TYPE_LECTIN_2"/>
    <property type="match status" value="1"/>
</dbReference>
<dbReference type="CDD" id="cd00037">
    <property type="entry name" value="CLECT"/>
    <property type="match status" value="1"/>
</dbReference>
<dbReference type="PANTHER" id="PTHR22801">
    <property type="entry name" value="LITHOSTATHINE"/>
    <property type="match status" value="1"/>
</dbReference>
<dbReference type="SMART" id="SM00034">
    <property type="entry name" value="CLECT"/>
    <property type="match status" value="1"/>
</dbReference>
<evidence type="ECO:0000256" key="1">
    <source>
        <dbReference type="SAM" id="MobiDB-lite"/>
    </source>
</evidence>
<dbReference type="PANTHER" id="PTHR22801:SF63">
    <property type="entry name" value="C-TYPE LECTIN DOMAIN-CONTAINING PROTEIN"/>
    <property type="match status" value="1"/>
</dbReference>
<keyword evidence="4" id="KW-1185">Reference proteome</keyword>
<comment type="caution">
    <text evidence="3">The sequence shown here is derived from an EMBL/GenBank/DDBJ whole genome shotgun (WGS) entry which is preliminary data.</text>
</comment>
<name>A0A226EUR0_FOLCA</name>
<dbReference type="GO" id="GO:0030246">
    <property type="term" value="F:carbohydrate binding"/>
    <property type="evidence" value="ECO:0007669"/>
    <property type="project" value="UniProtKB-KW"/>
</dbReference>
<dbReference type="InterPro" id="IPR001304">
    <property type="entry name" value="C-type_lectin-like"/>
</dbReference>
<keyword evidence="3" id="KW-0430">Lectin</keyword>
<reference evidence="3 4" key="1">
    <citation type="submission" date="2015-12" db="EMBL/GenBank/DDBJ databases">
        <title>The genome of Folsomia candida.</title>
        <authorList>
            <person name="Faddeeva A."/>
            <person name="Derks M.F."/>
            <person name="Anvar Y."/>
            <person name="Smit S."/>
            <person name="Van Straalen N."/>
            <person name="Roelofs D."/>
        </authorList>
    </citation>
    <scope>NUCLEOTIDE SEQUENCE [LARGE SCALE GENOMIC DNA]</scope>
    <source>
        <strain evidence="3 4">VU population</strain>
        <tissue evidence="3">Whole body</tissue>
    </source>
</reference>
<feature type="region of interest" description="Disordered" evidence="1">
    <location>
        <begin position="102"/>
        <end position="144"/>
    </location>
</feature>
<dbReference type="InterPro" id="IPR050801">
    <property type="entry name" value="Ca-Dep_Lectins_ImmuneDev"/>
</dbReference>
<dbReference type="SUPFAM" id="SSF56436">
    <property type="entry name" value="C-type lectin-like"/>
    <property type="match status" value="2"/>
</dbReference>
<dbReference type="Gene3D" id="3.10.100.10">
    <property type="entry name" value="Mannose-Binding Protein A, subunit A"/>
    <property type="match status" value="2"/>
</dbReference>
<sequence>MAVGEQPQLGRSSRQELMSYPWYPNQPDHNDTSHGNNNEHCAGLWNPGYYYDTFKKDPSNKEAKQSKHSFNDFPCDALHYFICEKTDPPPLSLQHCKDLQTNPSVSETEDSADTTTSDPTKDSTSVEENTSKETHASEKRHATPDRSMSWENALVFCSKCVGNFATFDSVEIANKLIDLIYNISHFSEEFDYGEKLDEYGLNRRYWFGLHDQKLKEGVWKWVKSTRVKPQPVDNVDTYPWYTNQPDHHEEDAKHKAEHCVGLWNPVYHLDSKPGRLEKHTFNDMDCDGHYYFICEKTDPPPYAGNEPEFCKTPSSHGK</sequence>
<dbReference type="OrthoDB" id="7357196at2759"/>
<feature type="region of interest" description="Disordered" evidence="1">
    <location>
        <begin position="1"/>
        <end position="39"/>
    </location>
</feature>
<dbReference type="Pfam" id="PF00059">
    <property type="entry name" value="Lectin_C"/>
    <property type="match status" value="1"/>
</dbReference>
<feature type="domain" description="C-type lectin" evidence="2">
    <location>
        <begin position="148"/>
        <end position="295"/>
    </location>
</feature>
<evidence type="ECO:0000313" key="3">
    <source>
        <dbReference type="EMBL" id="OXA60958.1"/>
    </source>
</evidence>
<evidence type="ECO:0000313" key="4">
    <source>
        <dbReference type="Proteomes" id="UP000198287"/>
    </source>
</evidence>
<protein>
    <submittedName>
        <fullName evidence="3">C-type lectin domain family 4 member F</fullName>
    </submittedName>
</protein>